<evidence type="ECO:0000256" key="6">
    <source>
        <dbReference type="SAM" id="SignalP"/>
    </source>
</evidence>
<evidence type="ECO:0000256" key="3">
    <source>
        <dbReference type="ARBA" id="ARBA00022448"/>
    </source>
</evidence>
<evidence type="ECO:0000256" key="1">
    <source>
        <dbReference type="ARBA" id="ARBA00004196"/>
    </source>
</evidence>
<feature type="region of interest" description="Disordered" evidence="5">
    <location>
        <begin position="26"/>
        <end position="45"/>
    </location>
</feature>
<comment type="caution">
    <text evidence="7">The sequence shown here is derived from an EMBL/GenBank/DDBJ whole genome shotgun (WGS) entry which is preliminary data.</text>
</comment>
<reference evidence="7 8" key="1">
    <citation type="journal article" date="2007" name="Int. J. Syst. Evol. Microbiol.">
        <title>Paenibacillus ginsengarvi sp. nov., isolated from soil from ginseng cultivation.</title>
        <authorList>
            <person name="Yoon M.H."/>
            <person name="Ten L.N."/>
            <person name="Im W.T."/>
        </authorList>
    </citation>
    <scope>NUCLEOTIDE SEQUENCE [LARGE SCALE GENOMIC DNA]</scope>
    <source>
        <strain evidence="7 8">KCTC 13059</strain>
    </source>
</reference>
<evidence type="ECO:0000256" key="4">
    <source>
        <dbReference type="ARBA" id="ARBA00022729"/>
    </source>
</evidence>
<dbReference type="GO" id="GO:0030313">
    <property type="term" value="C:cell envelope"/>
    <property type="evidence" value="ECO:0007669"/>
    <property type="project" value="UniProtKB-SubCell"/>
</dbReference>
<evidence type="ECO:0000313" key="7">
    <source>
        <dbReference type="EMBL" id="RKN83759.1"/>
    </source>
</evidence>
<evidence type="ECO:0000256" key="2">
    <source>
        <dbReference type="ARBA" id="ARBA00008520"/>
    </source>
</evidence>
<dbReference type="SUPFAM" id="SSF53850">
    <property type="entry name" value="Periplasmic binding protein-like II"/>
    <property type="match status" value="1"/>
</dbReference>
<dbReference type="OrthoDB" id="383937at2"/>
<dbReference type="PANTHER" id="PTHR43649:SF31">
    <property type="entry name" value="SN-GLYCEROL-3-PHOSPHATE-BINDING PERIPLASMIC PROTEIN UGPB"/>
    <property type="match status" value="1"/>
</dbReference>
<keyword evidence="8" id="KW-1185">Reference proteome</keyword>
<dbReference type="Pfam" id="PF01547">
    <property type="entry name" value="SBP_bac_1"/>
    <property type="match status" value="1"/>
</dbReference>
<protein>
    <submittedName>
        <fullName evidence="7">Extracellular solute-binding protein</fullName>
    </submittedName>
</protein>
<dbReference type="PROSITE" id="PS51257">
    <property type="entry name" value="PROKAR_LIPOPROTEIN"/>
    <property type="match status" value="1"/>
</dbReference>
<evidence type="ECO:0000256" key="5">
    <source>
        <dbReference type="SAM" id="MobiDB-lite"/>
    </source>
</evidence>
<sequence length="445" mass="49405">MKLKWKTQTWLCVLLPAVAALTGCGGGNGAPKETTPSADMAETPKEDTTPVTLKLYAGQNLTDENWNKLLLEPLKQKYPYITVEIIKPTAQMRIEQLVSAGDVPDLYTTFQGDIGNYIQLDLAEDMTPLVNLRKYDLSRFDRIYLDAIRAVSGNGGLYGIPYSVQFNALFYNKDIFDKFGAGYPQDGMTWEDTIELSRKVARTDGTDRYYGLDLESPTRLSFPLSIVPVDAASNRANVLTDGWRTVFDTAKRMYEIAGNIPAKPAELTSGAPLRFPNNKNVAMLATINIFELMKKPTEAGMNWDVAQYPSYKGSPNTYGMVDLHMIGITKTSKHKEAALKVIEVFASDEVQLLGAKTRPSLSPLVNPAMKEQFGAGLDYMKGKRLQSIFKSKPVPAPLFSAYDGKARAILNAQYTDFIVNNKDMNTALRTAQEEIDKMLQAEAQK</sequence>
<dbReference type="PANTHER" id="PTHR43649">
    <property type="entry name" value="ARABINOSE-BINDING PROTEIN-RELATED"/>
    <property type="match status" value="1"/>
</dbReference>
<keyword evidence="4 6" id="KW-0732">Signal</keyword>
<accession>A0A3B0CH54</accession>
<dbReference type="AlphaFoldDB" id="A0A3B0CH54"/>
<dbReference type="InterPro" id="IPR050490">
    <property type="entry name" value="Bact_solute-bd_prot1"/>
</dbReference>
<dbReference type="InterPro" id="IPR006059">
    <property type="entry name" value="SBP"/>
</dbReference>
<keyword evidence="3" id="KW-0813">Transport</keyword>
<organism evidence="7 8">
    <name type="scientific">Paenibacillus ginsengarvi</name>
    <dbReference type="NCBI Taxonomy" id="400777"/>
    <lineage>
        <taxon>Bacteria</taxon>
        <taxon>Bacillati</taxon>
        <taxon>Bacillota</taxon>
        <taxon>Bacilli</taxon>
        <taxon>Bacillales</taxon>
        <taxon>Paenibacillaceae</taxon>
        <taxon>Paenibacillus</taxon>
    </lineage>
</organism>
<proteinExistence type="inferred from homology"/>
<feature type="signal peptide" evidence="6">
    <location>
        <begin position="1"/>
        <end position="19"/>
    </location>
</feature>
<gene>
    <name evidence="7" type="ORF">D7M11_16310</name>
</gene>
<comment type="similarity">
    <text evidence="2">Belongs to the bacterial solute-binding protein 1 family.</text>
</comment>
<dbReference type="EMBL" id="RBAH01000011">
    <property type="protein sequence ID" value="RKN83759.1"/>
    <property type="molecule type" value="Genomic_DNA"/>
</dbReference>
<dbReference type="Proteomes" id="UP000282311">
    <property type="component" value="Unassembled WGS sequence"/>
</dbReference>
<comment type="subcellular location">
    <subcellularLocation>
        <location evidence="1">Cell envelope</location>
    </subcellularLocation>
</comment>
<dbReference type="RefSeq" id="WP_120748303.1">
    <property type="nucleotide sequence ID" value="NZ_RBAH01000011.1"/>
</dbReference>
<name>A0A3B0CH54_9BACL</name>
<dbReference type="Gene3D" id="3.40.190.10">
    <property type="entry name" value="Periplasmic binding protein-like II"/>
    <property type="match status" value="1"/>
</dbReference>
<feature type="chain" id="PRO_5039560429" evidence="6">
    <location>
        <begin position="20"/>
        <end position="445"/>
    </location>
</feature>
<evidence type="ECO:0000313" key="8">
    <source>
        <dbReference type="Proteomes" id="UP000282311"/>
    </source>
</evidence>